<accession>F4D2J6</accession>
<dbReference type="KEGG" id="hpx:HMPREF0462_1226"/>
<name>F4D2J6_HELPX</name>
<sequence>MDCFKFLRITLLLKLNLFFLKTSFISNNLIKTYFLKEILS</sequence>
<dbReference type="PATRIC" id="fig|585538.3.peg.1259"/>
<gene>
    <name evidence="1" type="ORF">HMPREF0462_1226</name>
</gene>
<evidence type="ECO:0000313" key="2">
    <source>
        <dbReference type="Proteomes" id="UP000008459"/>
    </source>
</evidence>
<proteinExistence type="predicted"/>
<organism evidence="1 2">
    <name type="scientific">Helicobacter pylori 83</name>
    <dbReference type="NCBI Taxonomy" id="585538"/>
    <lineage>
        <taxon>Bacteria</taxon>
        <taxon>Pseudomonadati</taxon>
        <taxon>Campylobacterota</taxon>
        <taxon>Epsilonproteobacteria</taxon>
        <taxon>Campylobacterales</taxon>
        <taxon>Helicobacteraceae</taxon>
        <taxon>Helicobacter</taxon>
    </lineage>
</organism>
<dbReference type="EMBL" id="CP002605">
    <property type="protein sequence ID" value="AEE70830.1"/>
    <property type="molecule type" value="Genomic_DNA"/>
</dbReference>
<reference evidence="1 2" key="1">
    <citation type="submission" date="2011-03" db="EMBL/GenBank/DDBJ databases">
        <authorList>
            <person name="Muzny D."/>
            <person name="Qin X."/>
            <person name="Deng J."/>
            <person name="Jiang H."/>
            <person name="Liu Y."/>
            <person name="Qu J."/>
            <person name="Song X.-Z."/>
            <person name="Zhang L."/>
            <person name="Thornton R."/>
            <person name="Coyle M."/>
            <person name="Francisco L."/>
            <person name="Jackson L."/>
            <person name="Javaid M."/>
            <person name="Korchina V."/>
            <person name="Kovar C."/>
            <person name="Mata R."/>
            <person name="Mathew T."/>
            <person name="Ngo R."/>
            <person name="Nguyen L."/>
            <person name="Nguyen N."/>
            <person name="Okwuonu G."/>
            <person name="Ongeri F."/>
            <person name="Pham C."/>
            <person name="Simmons D."/>
            <person name="Wilczek-Boney K."/>
            <person name="Hale W."/>
            <person name="Jakkamsetti A."/>
            <person name="Pham P."/>
            <person name="Ruth R."/>
            <person name="San Lucas F."/>
            <person name="Warren J."/>
            <person name="Zhang J."/>
            <person name="Zhao Z."/>
            <person name="Zhou C."/>
            <person name="Zhu D."/>
            <person name="Lee S."/>
            <person name="Bess C."/>
            <person name="Blankenburg K."/>
            <person name="Forbes L."/>
            <person name="Fu Q."/>
            <person name="Gubbala S."/>
            <person name="Hirani K."/>
            <person name="Jayaseelan J.C."/>
            <person name="Lara F."/>
            <person name="Munidasa M."/>
            <person name="Palculict T."/>
            <person name="Patil S."/>
            <person name="Pu L.-L."/>
            <person name="Saada N."/>
            <person name="Tang L."/>
            <person name="Weissenberger G."/>
            <person name="Zhu Y."/>
            <person name="Hemphill L."/>
            <person name="Shang Y."/>
            <person name="Youmans B."/>
            <person name="Ayvaz T."/>
            <person name="Ross M."/>
            <person name="Santibanez J."/>
            <person name="Aqrawi P."/>
            <person name="Gross S."/>
            <person name="Joshi V."/>
            <person name="Fowler G."/>
            <person name="Nazareth L."/>
            <person name="Reid J."/>
            <person name="Worley K."/>
            <person name="Petrosino J."/>
            <person name="Highlander S."/>
            <person name="Gibbs R."/>
            <person name="Gibbs R."/>
        </authorList>
    </citation>
    <scope>NUCLEOTIDE SEQUENCE [LARGE SCALE GENOMIC DNA]</scope>
    <source>
        <strain evidence="1 2">83</strain>
    </source>
</reference>
<dbReference type="HOGENOM" id="CLU_3290735_0_0_7"/>
<protein>
    <submittedName>
        <fullName evidence="1">Uncharacterized protein</fullName>
    </submittedName>
</protein>
<dbReference type="AlphaFoldDB" id="F4D2J6"/>
<evidence type="ECO:0000313" key="1">
    <source>
        <dbReference type="EMBL" id="AEE70830.1"/>
    </source>
</evidence>
<dbReference type="Proteomes" id="UP000008459">
    <property type="component" value="Chromosome"/>
</dbReference>